<proteinExistence type="inferred from homology"/>
<dbReference type="Pfam" id="PF03725">
    <property type="entry name" value="RNase_PH_C"/>
    <property type="match status" value="1"/>
</dbReference>
<evidence type="ECO:0000256" key="3">
    <source>
        <dbReference type="ARBA" id="ARBA00006678"/>
    </source>
</evidence>
<dbReference type="EMBL" id="AMQM01001717">
    <property type="status" value="NOT_ANNOTATED_CDS"/>
    <property type="molecule type" value="Genomic_DNA"/>
</dbReference>
<dbReference type="eggNOG" id="KOG1068">
    <property type="taxonomic scope" value="Eukaryota"/>
</dbReference>
<dbReference type="InterPro" id="IPR027408">
    <property type="entry name" value="PNPase/RNase_PH_dom_sf"/>
</dbReference>
<keyword evidence="4" id="KW-0963">Cytoplasm</keyword>
<dbReference type="GO" id="GO:0003723">
    <property type="term" value="F:RNA binding"/>
    <property type="evidence" value="ECO:0000318"/>
    <property type="project" value="GO_Central"/>
</dbReference>
<dbReference type="Pfam" id="PF01138">
    <property type="entry name" value="RNase_PH"/>
    <property type="match status" value="1"/>
</dbReference>
<accession>T1G982</accession>
<protein>
    <recommendedName>
        <fullName evidence="8">Putative exosome complex component RRP41</fullName>
    </recommendedName>
</protein>
<dbReference type="SUPFAM" id="SSF55666">
    <property type="entry name" value="Ribonuclease PH domain 2-like"/>
    <property type="match status" value="1"/>
</dbReference>
<dbReference type="GO" id="GO:0016075">
    <property type="term" value="P:rRNA catabolic process"/>
    <property type="evidence" value="ECO:0000318"/>
    <property type="project" value="GO_Central"/>
</dbReference>
<evidence type="ECO:0000259" key="9">
    <source>
        <dbReference type="Pfam" id="PF01138"/>
    </source>
</evidence>
<dbReference type="CDD" id="cd11370">
    <property type="entry name" value="RNase_PH_RRP41"/>
    <property type="match status" value="1"/>
</dbReference>
<dbReference type="GO" id="GO:0071028">
    <property type="term" value="P:nuclear mRNA surveillance"/>
    <property type="evidence" value="ECO:0000318"/>
    <property type="project" value="GO_Central"/>
</dbReference>
<dbReference type="InterPro" id="IPR020568">
    <property type="entry name" value="Ribosomal_Su5_D2-typ_SF"/>
</dbReference>
<dbReference type="Gene3D" id="3.30.230.70">
    <property type="entry name" value="GHMP Kinase, N-terminal domain"/>
    <property type="match status" value="1"/>
</dbReference>
<dbReference type="GO" id="GO:0000177">
    <property type="term" value="C:cytoplasmic exosome (RNase complex)"/>
    <property type="evidence" value="ECO:0000318"/>
    <property type="project" value="GO_Central"/>
</dbReference>
<evidence type="ECO:0000256" key="1">
    <source>
        <dbReference type="ARBA" id="ARBA00004496"/>
    </source>
</evidence>
<dbReference type="SUPFAM" id="SSF54211">
    <property type="entry name" value="Ribosomal protein S5 domain 2-like"/>
    <property type="match status" value="1"/>
</dbReference>
<evidence type="ECO:0000256" key="6">
    <source>
        <dbReference type="ARBA" id="ARBA00058393"/>
    </source>
</evidence>
<dbReference type="HOGENOM" id="CLU_063514_0_0_1"/>
<dbReference type="InterPro" id="IPR001247">
    <property type="entry name" value="ExoRNase_PH_dom1"/>
</dbReference>
<gene>
    <name evidence="12" type="primary">20217629</name>
    <name evidence="11" type="ORF">HELRODRAFT_95842</name>
</gene>
<reference evidence="11 13" key="2">
    <citation type="journal article" date="2013" name="Nature">
        <title>Insights into bilaterian evolution from three spiralian genomes.</title>
        <authorList>
            <person name="Simakov O."/>
            <person name="Marletaz F."/>
            <person name="Cho S.J."/>
            <person name="Edsinger-Gonzales E."/>
            <person name="Havlak P."/>
            <person name="Hellsten U."/>
            <person name="Kuo D.H."/>
            <person name="Larsson T."/>
            <person name="Lv J."/>
            <person name="Arendt D."/>
            <person name="Savage R."/>
            <person name="Osoegawa K."/>
            <person name="de Jong P."/>
            <person name="Grimwood J."/>
            <person name="Chapman J.A."/>
            <person name="Shapiro H."/>
            <person name="Aerts A."/>
            <person name="Otillar R.P."/>
            <person name="Terry A.Y."/>
            <person name="Boore J.L."/>
            <person name="Grigoriev I.V."/>
            <person name="Lindberg D.R."/>
            <person name="Seaver E.C."/>
            <person name="Weisblat D.A."/>
            <person name="Putnam N.H."/>
            <person name="Rokhsar D.S."/>
        </authorList>
    </citation>
    <scope>NUCLEOTIDE SEQUENCE</scope>
</reference>
<evidence type="ECO:0000256" key="8">
    <source>
        <dbReference type="ARBA" id="ARBA00073078"/>
    </source>
</evidence>
<evidence type="ECO:0000256" key="4">
    <source>
        <dbReference type="ARBA" id="ARBA00022490"/>
    </source>
</evidence>
<dbReference type="PANTHER" id="PTHR11953:SF0">
    <property type="entry name" value="EXOSOME COMPLEX COMPONENT RRP41"/>
    <property type="match status" value="1"/>
</dbReference>
<dbReference type="STRING" id="6412.T1G982"/>
<dbReference type="GO" id="GO:0034475">
    <property type="term" value="P:U4 snRNA 3'-end processing"/>
    <property type="evidence" value="ECO:0000318"/>
    <property type="project" value="GO_Central"/>
</dbReference>
<feature type="domain" description="Exoribonuclease phosphorolytic" evidence="10">
    <location>
        <begin position="155"/>
        <end position="219"/>
    </location>
</feature>
<comment type="subcellular location">
    <subcellularLocation>
        <location evidence="1">Cytoplasm</location>
    </subcellularLocation>
    <subcellularLocation>
        <location evidence="2">Nucleus</location>
        <location evidence="2">Nucleolus</location>
    </subcellularLocation>
</comment>
<dbReference type="InterPro" id="IPR036345">
    <property type="entry name" value="ExoRNase_PH_dom2_sf"/>
</dbReference>
<dbReference type="EnsemblMetazoa" id="HelroT95842">
    <property type="protein sequence ID" value="HelroP95842"/>
    <property type="gene ID" value="HelroG95842"/>
</dbReference>
<dbReference type="CTD" id="20217629"/>
<sequence length="243" mass="26746">MAGLELLSDEQFRADGRRPNEIRRVRCKMGVFKQADGSAYLEQGDTKVLAAVYGPHEAKSGKNKPMHDQAIVNCQYSMAVFSTTERKQRPRGDRKSTEIGQNLKQTFESAILTHLYPKSQINIYIEILQADGSNLAASINAATLALVDAGIPMKGLVCCCSAGNVDDTPLIDLNHVEESQGDLKLTIAMLPLTEQILMLNMNGRLHEERLEKVMSSAKNGCKEILKDLSQAVRDQQLDLVTGS</sequence>
<dbReference type="OMA" id="RYNMAPF"/>
<feature type="domain" description="Exoribonuclease phosphorolytic" evidence="9">
    <location>
        <begin position="21"/>
        <end position="152"/>
    </location>
</feature>
<dbReference type="PANTHER" id="PTHR11953">
    <property type="entry name" value="EXOSOME COMPLEX COMPONENT"/>
    <property type="match status" value="1"/>
</dbReference>
<dbReference type="InParanoid" id="T1G982"/>
<evidence type="ECO:0000313" key="13">
    <source>
        <dbReference type="Proteomes" id="UP000015101"/>
    </source>
</evidence>
<dbReference type="InterPro" id="IPR015847">
    <property type="entry name" value="ExoRNase_PH_dom2"/>
</dbReference>
<evidence type="ECO:0000313" key="11">
    <source>
        <dbReference type="EMBL" id="ESN94698.1"/>
    </source>
</evidence>
<reference evidence="13" key="1">
    <citation type="submission" date="2012-12" db="EMBL/GenBank/DDBJ databases">
        <authorList>
            <person name="Hellsten U."/>
            <person name="Grimwood J."/>
            <person name="Chapman J.A."/>
            <person name="Shapiro H."/>
            <person name="Aerts A."/>
            <person name="Otillar R.P."/>
            <person name="Terry A.Y."/>
            <person name="Boore J.L."/>
            <person name="Simakov O."/>
            <person name="Marletaz F."/>
            <person name="Cho S.-J."/>
            <person name="Edsinger-Gonzales E."/>
            <person name="Havlak P."/>
            <person name="Kuo D.-H."/>
            <person name="Larsson T."/>
            <person name="Lv J."/>
            <person name="Arendt D."/>
            <person name="Savage R."/>
            <person name="Osoegawa K."/>
            <person name="de Jong P."/>
            <person name="Lindberg D.R."/>
            <person name="Seaver E.C."/>
            <person name="Weisblat D.A."/>
            <person name="Putnam N.H."/>
            <person name="Grigoriev I.V."/>
            <person name="Rokhsar D.S."/>
        </authorList>
    </citation>
    <scope>NUCLEOTIDE SEQUENCE</scope>
</reference>
<evidence type="ECO:0000259" key="10">
    <source>
        <dbReference type="Pfam" id="PF03725"/>
    </source>
</evidence>
<keyword evidence="13" id="KW-1185">Reference proteome</keyword>
<evidence type="ECO:0000256" key="7">
    <source>
        <dbReference type="ARBA" id="ARBA00062379"/>
    </source>
</evidence>
<dbReference type="GO" id="GO:0005730">
    <property type="term" value="C:nucleolus"/>
    <property type="evidence" value="ECO:0000318"/>
    <property type="project" value="GO_Central"/>
</dbReference>
<dbReference type="GeneID" id="20217629"/>
<keyword evidence="5" id="KW-0271">Exosome</keyword>
<comment type="similarity">
    <text evidence="3">Belongs to the RNase PH family.</text>
</comment>
<evidence type="ECO:0000313" key="12">
    <source>
        <dbReference type="EnsemblMetazoa" id="HelroP95842"/>
    </source>
</evidence>
<name>T1G982_HELRO</name>
<dbReference type="OrthoDB" id="27298at2759"/>
<dbReference type="FunFam" id="3.30.230.70:FF:000004">
    <property type="entry name" value="Exosome complex component Rrp41"/>
    <property type="match status" value="1"/>
</dbReference>
<dbReference type="FunCoup" id="T1G982">
    <property type="interactions" value="1223"/>
</dbReference>
<dbReference type="GO" id="GO:0071051">
    <property type="term" value="P:poly(A)-dependent snoRNA 3'-end processing"/>
    <property type="evidence" value="ECO:0000318"/>
    <property type="project" value="GO_Central"/>
</dbReference>
<organism evidence="12 13">
    <name type="scientific">Helobdella robusta</name>
    <name type="common">Californian leech</name>
    <dbReference type="NCBI Taxonomy" id="6412"/>
    <lineage>
        <taxon>Eukaryota</taxon>
        <taxon>Metazoa</taxon>
        <taxon>Spiralia</taxon>
        <taxon>Lophotrochozoa</taxon>
        <taxon>Annelida</taxon>
        <taxon>Clitellata</taxon>
        <taxon>Hirudinea</taxon>
        <taxon>Rhynchobdellida</taxon>
        <taxon>Glossiphoniidae</taxon>
        <taxon>Helobdella</taxon>
    </lineage>
</organism>
<dbReference type="AlphaFoldDB" id="T1G982"/>
<dbReference type="Proteomes" id="UP000015101">
    <property type="component" value="Unassembled WGS sequence"/>
</dbReference>
<reference evidence="12" key="3">
    <citation type="submission" date="2015-06" db="UniProtKB">
        <authorList>
            <consortium name="EnsemblMetazoa"/>
        </authorList>
    </citation>
    <scope>IDENTIFICATION</scope>
</reference>
<comment type="subunit">
    <text evidence="7">Component of the RNA exosome complex.</text>
</comment>
<dbReference type="RefSeq" id="XP_009027732.1">
    <property type="nucleotide sequence ID" value="XM_009029484.1"/>
</dbReference>
<dbReference type="InterPro" id="IPR050080">
    <property type="entry name" value="RNase_PH"/>
</dbReference>
<dbReference type="EMBL" id="KB097571">
    <property type="protein sequence ID" value="ESN94698.1"/>
    <property type="molecule type" value="Genomic_DNA"/>
</dbReference>
<evidence type="ECO:0000256" key="5">
    <source>
        <dbReference type="ARBA" id="ARBA00022835"/>
    </source>
</evidence>
<comment type="function">
    <text evidence="6">Non-catalytic component of the RNA exosome complex which has 3'-&gt;5' exoribonuclease activity and participates in a multitude of cellular RNA processing and degradation events.</text>
</comment>
<dbReference type="KEGG" id="hro:HELRODRAFT_95842"/>
<evidence type="ECO:0000256" key="2">
    <source>
        <dbReference type="ARBA" id="ARBA00004604"/>
    </source>
</evidence>
<dbReference type="GO" id="GO:0000176">
    <property type="term" value="C:nuclear exosome (RNase complex)"/>
    <property type="evidence" value="ECO:0000318"/>
    <property type="project" value="GO_Central"/>
</dbReference>